<organism evidence="2 3">
    <name type="scientific">Byssochlamys spectabilis (strain No. 5 / NBRC 109023)</name>
    <name type="common">Paecilomyces variotii</name>
    <dbReference type="NCBI Taxonomy" id="1356009"/>
    <lineage>
        <taxon>Eukaryota</taxon>
        <taxon>Fungi</taxon>
        <taxon>Dikarya</taxon>
        <taxon>Ascomycota</taxon>
        <taxon>Pezizomycotina</taxon>
        <taxon>Eurotiomycetes</taxon>
        <taxon>Eurotiomycetidae</taxon>
        <taxon>Eurotiales</taxon>
        <taxon>Thermoascaceae</taxon>
        <taxon>Paecilomyces</taxon>
    </lineage>
</organism>
<evidence type="ECO:0000313" key="3">
    <source>
        <dbReference type="Proteomes" id="UP000018001"/>
    </source>
</evidence>
<dbReference type="HOGENOM" id="CLU_1488808_0_0_1"/>
<protein>
    <submittedName>
        <fullName evidence="2">Uncharacterized protein</fullName>
    </submittedName>
</protein>
<gene>
    <name evidence="2" type="ORF">PVAR5_1899</name>
</gene>
<proteinExistence type="predicted"/>
<dbReference type="AlphaFoldDB" id="V5FUA9"/>
<reference evidence="3" key="1">
    <citation type="journal article" date="2014" name="Genome Announc.">
        <title>Draft genome sequence of the formaldehyde-resistant fungus Byssochlamys spectabilis No. 5 (anamorph Paecilomyces variotii No. 5) (NBRC109023).</title>
        <authorList>
            <person name="Oka T."/>
            <person name="Ekino K."/>
            <person name="Fukuda K."/>
            <person name="Nomura Y."/>
        </authorList>
    </citation>
    <scope>NUCLEOTIDE SEQUENCE [LARGE SCALE GENOMIC DNA]</scope>
    <source>
        <strain evidence="3">No. 5 / NBRC 109023</strain>
    </source>
</reference>
<dbReference type="EMBL" id="BAUL01000053">
    <property type="protein sequence ID" value="GAD93291.1"/>
    <property type="molecule type" value="Genomic_DNA"/>
</dbReference>
<evidence type="ECO:0000313" key="2">
    <source>
        <dbReference type="EMBL" id="GAD93291.1"/>
    </source>
</evidence>
<keyword evidence="3" id="KW-1185">Reference proteome</keyword>
<comment type="caution">
    <text evidence="2">The sequence shown here is derived from an EMBL/GenBank/DDBJ whole genome shotgun (WGS) entry which is preliminary data.</text>
</comment>
<evidence type="ECO:0000256" key="1">
    <source>
        <dbReference type="SAM" id="MobiDB-lite"/>
    </source>
</evidence>
<name>V5FUA9_BYSSN</name>
<dbReference type="Proteomes" id="UP000018001">
    <property type="component" value="Unassembled WGS sequence"/>
</dbReference>
<feature type="region of interest" description="Disordered" evidence="1">
    <location>
        <begin position="160"/>
        <end position="181"/>
    </location>
</feature>
<accession>V5FUA9</accession>
<sequence>MQGMRPLTVQSEAPGTIAASARETANGQRQTNHETVLRYCRDDQWPSLEQRIILASEEPQGPLSFLLERPSLQSMICRHPTFFESQFRHRMPWHGPGSTSTIGEGGILMRKCVHREHIPSSPSGILSRVADSPGSSCRTDCPSAQTGCLLEDTWKSSLERSKLPRVNKGPQAETAALNPAS</sequence>
<dbReference type="InParanoid" id="V5FUA9"/>